<keyword evidence="2" id="KW-1185">Reference proteome</keyword>
<protein>
    <submittedName>
        <fullName evidence="1">Uncharacterized protein</fullName>
    </submittedName>
</protein>
<reference evidence="1" key="1">
    <citation type="submission" date="2020-10" db="EMBL/GenBank/DDBJ databases">
        <title>Ca. Dormibacterota MAGs.</title>
        <authorList>
            <person name="Montgomery K."/>
        </authorList>
    </citation>
    <scope>NUCLEOTIDE SEQUENCE [LARGE SCALE GENOMIC DNA]</scope>
    <source>
        <strain evidence="1">SC8812_S17_10</strain>
    </source>
</reference>
<organism evidence="1 2">
    <name type="scientific">Candidatus Nephthysia bennettiae</name>
    <dbReference type="NCBI Taxonomy" id="3127016"/>
    <lineage>
        <taxon>Bacteria</taxon>
        <taxon>Bacillati</taxon>
        <taxon>Candidatus Dormiibacterota</taxon>
        <taxon>Candidatus Dormibacteria</taxon>
        <taxon>Candidatus Dormibacterales</taxon>
        <taxon>Candidatus Dormibacteraceae</taxon>
        <taxon>Candidatus Nephthysia</taxon>
    </lineage>
</organism>
<evidence type="ECO:0000313" key="1">
    <source>
        <dbReference type="EMBL" id="MBJ7596510.1"/>
    </source>
</evidence>
<name>A0A934N128_9BACT</name>
<dbReference type="RefSeq" id="WP_338198345.1">
    <property type="nucleotide sequence ID" value="NZ_JAEKNR010000004.1"/>
</dbReference>
<sequence>MRLDNDSDELSPGRLFIHGRLNDPMTGGPLYCRVLSFDAAWVEYEPIYHREDGSERLGSPRQLPIGGFFEETFGGWYRGSWPPPAILRAPRGLPVPMDPRKIGSRPAGS</sequence>
<accession>A0A934N128</accession>
<gene>
    <name evidence="1" type="ORF">JF922_00255</name>
</gene>
<dbReference type="EMBL" id="JAEKNR010000004">
    <property type="protein sequence ID" value="MBJ7596510.1"/>
    <property type="molecule type" value="Genomic_DNA"/>
</dbReference>
<proteinExistence type="predicted"/>
<evidence type="ECO:0000313" key="2">
    <source>
        <dbReference type="Proteomes" id="UP000612893"/>
    </source>
</evidence>
<dbReference type="AlphaFoldDB" id="A0A934N128"/>
<comment type="caution">
    <text evidence="1">The sequence shown here is derived from an EMBL/GenBank/DDBJ whole genome shotgun (WGS) entry which is preliminary data.</text>
</comment>
<dbReference type="Proteomes" id="UP000612893">
    <property type="component" value="Unassembled WGS sequence"/>
</dbReference>